<dbReference type="Proteomes" id="UP001283361">
    <property type="component" value="Unassembled WGS sequence"/>
</dbReference>
<feature type="compositionally biased region" description="Basic and acidic residues" evidence="1">
    <location>
        <begin position="1"/>
        <end position="12"/>
    </location>
</feature>
<feature type="compositionally biased region" description="Basic and acidic residues" evidence="1">
    <location>
        <begin position="39"/>
        <end position="73"/>
    </location>
</feature>
<keyword evidence="3" id="KW-1185">Reference proteome</keyword>
<comment type="caution">
    <text evidence="2">The sequence shown here is derived from an EMBL/GenBank/DDBJ whole genome shotgun (WGS) entry which is preliminary data.</text>
</comment>
<dbReference type="AlphaFoldDB" id="A0AAE1DCX8"/>
<organism evidence="2 3">
    <name type="scientific">Elysia crispata</name>
    <name type="common">lettuce slug</name>
    <dbReference type="NCBI Taxonomy" id="231223"/>
    <lineage>
        <taxon>Eukaryota</taxon>
        <taxon>Metazoa</taxon>
        <taxon>Spiralia</taxon>
        <taxon>Lophotrochozoa</taxon>
        <taxon>Mollusca</taxon>
        <taxon>Gastropoda</taxon>
        <taxon>Heterobranchia</taxon>
        <taxon>Euthyneura</taxon>
        <taxon>Panpulmonata</taxon>
        <taxon>Sacoglossa</taxon>
        <taxon>Placobranchoidea</taxon>
        <taxon>Plakobranchidae</taxon>
        <taxon>Elysia</taxon>
    </lineage>
</organism>
<dbReference type="EMBL" id="JAWDGP010004318">
    <property type="protein sequence ID" value="KAK3765375.1"/>
    <property type="molecule type" value="Genomic_DNA"/>
</dbReference>
<sequence length="155" mass="17524">MKEDNEKEETKERKARKRSMKEDNEKEETKERKARKRSMKEDNEKEETKEKGTWDCRKGGEFVRDQRQEEENLKPVPWSRGEDCDVTPDDSCLVQLGSSRDLVAKDALPSVIWAYVSQGPSCGGPRHGGSSFWAARLQCTPLSTSPSCNLSGGIS</sequence>
<evidence type="ECO:0000313" key="2">
    <source>
        <dbReference type="EMBL" id="KAK3765375.1"/>
    </source>
</evidence>
<protein>
    <submittedName>
        <fullName evidence="2">Uncharacterized protein</fullName>
    </submittedName>
</protein>
<evidence type="ECO:0000313" key="3">
    <source>
        <dbReference type="Proteomes" id="UP001283361"/>
    </source>
</evidence>
<evidence type="ECO:0000256" key="1">
    <source>
        <dbReference type="SAM" id="MobiDB-lite"/>
    </source>
</evidence>
<feature type="compositionally biased region" description="Basic and acidic residues" evidence="1">
    <location>
        <begin position="20"/>
        <end position="31"/>
    </location>
</feature>
<proteinExistence type="predicted"/>
<name>A0AAE1DCX8_9GAST</name>
<feature type="region of interest" description="Disordered" evidence="1">
    <location>
        <begin position="1"/>
        <end position="84"/>
    </location>
</feature>
<gene>
    <name evidence="2" type="ORF">RRG08_065131</name>
</gene>
<accession>A0AAE1DCX8</accession>
<reference evidence="2" key="1">
    <citation type="journal article" date="2023" name="G3 (Bethesda)">
        <title>A reference genome for the long-term kleptoplast-retaining sea slug Elysia crispata morphotype clarki.</title>
        <authorList>
            <person name="Eastman K.E."/>
            <person name="Pendleton A.L."/>
            <person name="Shaikh M.A."/>
            <person name="Suttiyut T."/>
            <person name="Ogas R."/>
            <person name="Tomko P."/>
            <person name="Gavelis G."/>
            <person name="Widhalm J.R."/>
            <person name="Wisecaver J.H."/>
        </authorList>
    </citation>
    <scope>NUCLEOTIDE SEQUENCE</scope>
    <source>
        <strain evidence="2">ECLA1</strain>
    </source>
</reference>